<dbReference type="GO" id="GO:0006508">
    <property type="term" value="P:proteolysis"/>
    <property type="evidence" value="ECO:0007669"/>
    <property type="project" value="UniProtKB-KW"/>
</dbReference>
<evidence type="ECO:0000256" key="4">
    <source>
        <dbReference type="ARBA" id="ARBA00022670"/>
    </source>
</evidence>
<name>A0A4R0P7J2_9SPHI</name>
<sequence>MKHLKYILVLFVFIGLKSSAQNKATTNSIFWEISGKGIKSSYLFGTYHFAGKSFLDSMKNVNSKLAASDVIVGELLLKDSLLPQKLAPFMLLKDTTLNKVLNESEYKLVADYLKKISGYDLNFLNAMNPTGVQMMMLQFTAPKTIDKDNPALDIYFQDYAQAHKKNIIGLETVEEQGRIMFNGTVERQKERLLDNVKNSEKTKNKATNYINITFNKT</sequence>
<proteinExistence type="predicted"/>
<evidence type="ECO:0000256" key="10">
    <source>
        <dbReference type="ARBA" id="ARBA00023049"/>
    </source>
</evidence>
<feature type="signal peptide" evidence="13">
    <location>
        <begin position="1"/>
        <end position="20"/>
    </location>
</feature>
<evidence type="ECO:0000256" key="6">
    <source>
        <dbReference type="ARBA" id="ARBA00022723"/>
    </source>
</evidence>
<reference evidence="14 15" key="1">
    <citation type="submission" date="2019-02" db="EMBL/GenBank/DDBJ databases">
        <title>Pedobacter sp. RP-3-11 sp. nov., isolated from Arctic soil.</title>
        <authorList>
            <person name="Dahal R.H."/>
        </authorList>
    </citation>
    <scope>NUCLEOTIDE SEQUENCE [LARGE SCALE GENOMIC DNA]</scope>
    <source>
        <strain evidence="14 15">RP-3-11</strain>
    </source>
</reference>
<accession>A0A4R0P7J2</accession>
<dbReference type="Proteomes" id="UP000291485">
    <property type="component" value="Unassembled WGS sequence"/>
</dbReference>
<dbReference type="InterPro" id="IPR040230">
    <property type="entry name" value="TIKI1/2-like"/>
</dbReference>
<keyword evidence="10" id="KW-0482">Metalloprotease</keyword>
<gene>
    <name evidence="14" type="ORF">EZ449_01175</name>
</gene>
<evidence type="ECO:0000256" key="1">
    <source>
        <dbReference type="ARBA" id="ARBA00001936"/>
    </source>
</evidence>
<evidence type="ECO:0000313" key="14">
    <source>
        <dbReference type="EMBL" id="TCD12685.1"/>
    </source>
</evidence>
<evidence type="ECO:0000256" key="9">
    <source>
        <dbReference type="ARBA" id="ARBA00022989"/>
    </source>
</evidence>
<dbReference type="GO" id="GO:0030178">
    <property type="term" value="P:negative regulation of Wnt signaling pathway"/>
    <property type="evidence" value="ECO:0007669"/>
    <property type="project" value="InterPro"/>
</dbReference>
<comment type="cofactor">
    <cofactor evidence="2">
        <name>Co(2+)</name>
        <dbReference type="ChEBI" id="CHEBI:48828"/>
    </cofactor>
</comment>
<comment type="subcellular location">
    <subcellularLocation>
        <location evidence="3">Membrane</location>
        <topology evidence="3">Single-pass type I membrane protein</topology>
    </subcellularLocation>
</comment>
<keyword evidence="8" id="KW-0378">Hydrolase</keyword>
<keyword evidence="15" id="KW-1185">Reference proteome</keyword>
<evidence type="ECO:0000256" key="7">
    <source>
        <dbReference type="ARBA" id="ARBA00022729"/>
    </source>
</evidence>
<dbReference type="PANTHER" id="PTHR31120">
    <property type="entry name" value="METALLOPROTEASE TIKI"/>
    <property type="match status" value="1"/>
</dbReference>
<evidence type="ECO:0000313" key="15">
    <source>
        <dbReference type="Proteomes" id="UP000291485"/>
    </source>
</evidence>
<keyword evidence="9" id="KW-1133">Transmembrane helix</keyword>
<dbReference type="AlphaFoldDB" id="A0A4R0P7J2"/>
<evidence type="ECO:0000256" key="8">
    <source>
        <dbReference type="ARBA" id="ARBA00022801"/>
    </source>
</evidence>
<keyword evidence="4" id="KW-0645">Protease</keyword>
<evidence type="ECO:0000256" key="11">
    <source>
        <dbReference type="ARBA" id="ARBA00023136"/>
    </source>
</evidence>
<dbReference type="Pfam" id="PF01963">
    <property type="entry name" value="TraB_PrgY_gumN"/>
    <property type="match status" value="1"/>
</dbReference>
<evidence type="ECO:0000256" key="5">
    <source>
        <dbReference type="ARBA" id="ARBA00022692"/>
    </source>
</evidence>
<evidence type="ECO:0000256" key="2">
    <source>
        <dbReference type="ARBA" id="ARBA00001941"/>
    </source>
</evidence>
<comment type="cofactor">
    <cofactor evidence="1">
        <name>Mn(2+)</name>
        <dbReference type="ChEBI" id="CHEBI:29035"/>
    </cofactor>
</comment>
<feature type="chain" id="PRO_5020646899" evidence="13">
    <location>
        <begin position="21"/>
        <end position="217"/>
    </location>
</feature>
<organism evidence="14 15">
    <name type="scientific">Pedobacter frigidisoli</name>
    <dbReference type="NCBI Taxonomy" id="2530455"/>
    <lineage>
        <taxon>Bacteria</taxon>
        <taxon>Pseudomonadati</taxon>
        <taxon>Bacteroidota</taxon>
        <taxon>Sphingobacteriia</taxon>
        <taxon>Sphingobacteriales</taxon>
        <taxon>Sphingobacteriaceae</taxon>
        <taxon>Pedobacter</taxon>
    </lineage>
</organism>
<keyword evidence="11" id="KW-0472">Membrane</keyword>
<protein>
    <submittedName>
        <fullName evidence="14">TraB/GumN family protein</fullName>
    </submittedName>
</protein>
<dbReference type="EMBL" id="SJSN01000001">
    <property type="protein sequence ID" value="TCD12685.1"/>
    <property type="molecule type" value="Genomic_DNA"/>
</dbReference>
<dbReference type="InterPro" id="IPR002816">
    <property type="entry name" value="TraB/PrgY/GumN_fam"/>
</dbReference>
<keyword evidence="7 13" id="KW-0732">Signal</keyword>
<dbReference type="CDD" id="cd14789">
    <property type="entry name" value="Tiki"/>
    <property type="match status" value="1"/>
</dbReference>
<keyword evidence="6" id="KW-0479">Metal-binding</keyword>
<dbReference type="GO" id="GO:0046872">
    <property type="term" value="F:metal ion binding"/>
    <property type="evidence" value="ECO:0007669"/>
    <property type="project" value="UniProtKB-KW"/>
</dbReference>
<comment type="caution">
    <text evidence="14">The sequence shown here is derived from an EMBL/GenBank/DDBJ whole genome shotgun (WGS) entry which is preliminary data.</text>
</comment>
<dbReference type="GO" id="GO:0004222">
    <property type="term" value="F:metalloendopeptidase activity"/>
    <property type="evidence" value="ECO:0007669"/>
    <property type="project" value="TreeGrafter"/>
</dbReference>
<dbReference type="GO" id="GO:0016020">
    <property type="term" value="C:membrane"/>
    <property type="evidence" value="ECO:0007669"/>
    <property type="project" value="UniProtKB-SubCell"/>
</dbReference>
<evidence type="ECO:0000256" key="12">
    <source>
        <dbReference type="ARBA" id="ARBA00023180"/>
    </source>
</evidence>
<dbReference type="PANTHER" id="PTHR31120:SF6">
    <property type="entry name" value="METALLOPROTEASE TIKI HOMOLOG"/>
    <property type="match status" value="1"/>
</dbReference>
<dbReference type="OrthoDB" id="9798714at2"/>
<evidence type="ECO:0000256" key="13">
    <source>
        <dbReference type="SAM" id="SignalP"/>
    </source>
</evidence>
<evidence type="ECO:0000256" key="3">
    <source>
        <dbReference type="ARBA" id="ARBA00004479"/>
    </source>
</evidence>
<keyword evidence="12" id="KW-0325">Glycoprotein</keyword>
<keyword evidence="5" id="KW-0812">Transmembrane</keyword>